<dbReference type="Gene3D" id="2.40.50.40">
    <property type="match status" value="2"/>
</dbReference>
<dbReference type="PROSITE" id="PS00598">
    <property type="entry name" value="CHROMO_1"/>
    <property type="match status" value="1"/>
</dbReference>
<dbReference type="SMART" id="SM00298">
    <property type="entry name" value="CHROMO"/>
    <property type="match status" value="1"/>
</dbReference>
<gene>
    <name evidence="5" type="ORF">niasHS_018043</name>
</gene>
<dbReference type="Pfam" id="PF00385">
    <property type="entry name" value="Chromo"/>
    <property type="match status" value="1"/>
</dbReference>
<feature type="compositionally biased region" description="Basic and acidic residues" evidence="3">
    <location>
        <begin position="61"/>
        <end position="77"/>
    </location>
</feature>
<organism evidence="5 6">
    <name type="scientific">Heterodera schachtii</name>
    <name type="common">Sugarbeet cyst nematode worm</name>
    <name type="synonym">Tylenchus schachtii</name>
    <dbReference type="NCBI Taxonomy" id="97005"/>
    <lineage>
        <taxon>Eukaryota</taxon>
        <taxon>Metazoa</taxon>
        <taxon>Ecdysozoa</taxon>
        <taxon>Nematoda</taxon>
        <taxon>Chromadorea</taxon>
        <taxon>Rhabditida</taxon>
        <taxon>Tylenchina</taxon>
        <taxon>Tylenchomorpha</taxon>
        <taxon>Tylenchoidea</taxon>
        <taxon>Heteroderidae</taxon>
        <taxon>Heteroderinae</taxon>
        <taxon>Heterodera</taxon>
    </lineage>
</organism>
<evidence type="ECO:0000256" key="1">
    <source>
        <dbReference type="ARBA" id="ARBA00004123"/>
    </source>
</evidence>
<feature type="compositionally biased region" description="Basic and acidic residues" evidence="3">
    <location>
        <begin position="101"/>
        <end position="112"/>
    </location>
</feature>
<evidence type="ECO:0000256" key="3">
    <source>
        <dbReference type="SAM" id="MobiDB-lite"/>
    </source>
</evidence>
<protein>
    <recommendedName>
        <fullName evidence="4">Chromo domain-containing protein</fullName>
    </recommendedName>
</protein>
<dbReference type="PANTHER" id="PTHR22812">
    <property type="entry name" value="CHROMOBOX PROTEIN"/>
    <property type="match status" value="1"/>
</dbReference>
<dbReference type="InterPro" id="IPR000953">
    <property type="entry name" value="Chromo/chromo_shadow_dom"/>
</dbReference>
<feature type="region of interest" description="Disordered" evidence="3">
    <location>
        <begin position="49"/>
        <end position="180"/>
    </location>
</feature>
<sequence length="244" mass="26781">MSDHSSDDSSGAEGGDTYQVERVLKKRIIKGGKVEYYIKWKGYENIEDNTWEPEENCDCPDLIRDFEEKEKQREASKKKARSSTGSAAGGPAKKRKTSMSVEKEASKDRSVVRDSATPSIGVGSTGKSSGGGGAKKTHQGATKDFVISSSSDSEQEDAPNEKKTPSVPGNIASASLEEPSEGKIYMVEKGSTVDTVLGVRRDRPAVVALVRYVDEQYELVPTPLLVKHNPAKLIEYYEKHLRFF</sequence>
<dbReference type="InterPro" id="IPR023779">
    <property type="entry name" value="Chromodomain_CS"/>
</dbReference>
<evidence type="ECO:0000313" key="6">
    <source>
        <dbReference type="Proteomes" id="UP001620645"/>
    </source>
</evidence>
<comment type="caution">
    <text evidence="5">The sequence shown here is derived from an EMBL/GenBank/DDBJ whole genome shotgun (WGS) entry which is preliminary data.</text>
</comment>
<keyword evidence="6" id="KW-1185">Reference proteome</keyword>
<dbReference type="EMBL" id="JBICCN010000429">
    <property type="protein sequence ID" value="KAL3069318.1"/>
    <property type="molecule type" value="Genomic_DNA"/>
</dbReference>
<comment type="subcellular location">
    <subcellularLocation>
        <location evidence="1">Nucleus</location>
    </subcellularLocation>
</comment>
<reference evidence="5 6" key="1">
    <citation type="submission" date="2024-10" db="EMBL/GenBank/DDBJ databases">
        <authorList>
            <person name="Kim D."/>
        </authorList>
    </citation>
    <scope>NUCLEOTIDE SEQUENCE [LARGE SCALE GENOMIC DNA]</scope>
    <source>
        <strain evidence="5">Taebaek</strain>
    </source>
</reference>
<feature type="domain" description="Chromo" evidence="4">
    <location>
        <begin position="18"/>
        <end position="78"/>
    </location>
</feature>
<dbReference type="CDD" id="cd00034">
    <property type="entry name" value="CSD"/>
    <property type="match status" value="1"/>
</dbReference>
<dbReference type="PROSITE" id="PS50013">
    <property type="entry name" value="CHROMO_2"/>
    <property type="match status" value="1"/>
</dbReference>
<name>A0ABD2I841_HETSC</name>
<accession>A0ABD2I841</accession>
<dbReference type="AlphaFoldDB" id="A0ABD2I841"/>
<evidence type="ECO:0000313" key="5">
    <source>
        <dbReference type="EMBL" id="KAL3069318.1"/>
    </source>
</evidence>
<dbReference type="InterPro" id="IPR017984">
    <property type="entry name" value="Chromo_dom_subgr"/>
</dbReference>
<dbReference type="GO" id="GO:0005634">
    <property type="term" value="C:nucleus"/>
    <property type="evidence" value="ECO:0007669"/>
    <property type="project" value="UniProtKB-SubCell"/>
</dbReference>
<dbReference type="InterPro" id="IPR023780">
    <property type="entry name" value="Chromo_domain"/>
</dbReference>
<evidence type="ECO:0000259" key="4">
    <source>
        <dbReference type="PROSITE" id="PS50013"/>
    </source>
</evidence>
<keyword evidence="2" id="KW-0539">Nucleus</keyword>
<dbReference type="SUPFAM" id="SSF54160">
    <property type="entry name" value="Chromo domain-like"/>
    <property type="match status" value="2"/>
</dbReference>
<feature type="compositionally biased region" description="Acidic residues" evidence="3">
    <location>
        <begin position="49"/>
        <end position="58"/>
    </location>
</feature>
<dbReference type="InterPro" id="IPR016197">
    <property type="entry name" value="Chromo-like_dom_sf"/>
</dbReference>
<evidence type="ECO:0000256" key="2">
    <source>
        <dbReference type="ARBA" id="ARBA00023242"/>
    </source>
</evidence>
<dbReference type="Proteomes" id="UP001620645">
    <property type="component" value="Unassembled WGS sequence"/>
</dbReference>
<dbReference type="InterPro" id="IPR051219">
    <property type="entry name" value="Heterochromatin_chromo-domain"/>
</dbReference>
<proteinExistence type="predicted"/>
<dbReference type="PRINTS" id="PR00504">
    <property type="entry name" value="CHROMODOMAIN"/>
</dbReference>